<dbReference type="EMBL" id="RIAS01000006">
    <property type="protein sequence ID" value="KAA8784767.1"/>
    <property type="molecule type" value="Genomic_DNA"/>
</dbReference>
<evidence type="ECO:0000313" key="1">
    <source>
        <dbReference type="EMBL" id="KAA8784767.1"/>
    </source>
</evidence>
<gene>
    <name evidence="1" type="ORF">EC604_13010</name>
</gene>
<name>A0A5M9WSZ6_PAEAM</name>
<comment type="caution">
    <text evidence="1">The sequence shown here is derived from an EMBL/GenBank/DDBJ whole genome shotgun (WGS) entry which is preliminary data.</text>
</comment>
<dbReference type="SUPFAM" id="SSF82171">
    <property type="entry name" value="DPP6 N-terminal domain-like"/>
    <property type="match status" value="1"/>
</dbReference>
<proteinExistence type="predicted"/>
<dbReference type="Proteomes" id="UP000323664">
    <property type="component" value="Unassembled WGS sequence"/>
</dbReference>
<reference evidence="1 2" key="1">
    <citation type="journal article" date="2019" name="J. Ind. Microbiol. Biotechnol.">
        <title>Paenibacillus amylolyticus 27C64 has a diverse set of carbohydrate-active enzymes and complete pectin deconstruction system.</title>
        <authorList>
            <person name="Keggi C."/>
            <person name="Doran-Peterson J."/>
        </authorList>
    </citation>
    <scope>NUCLEOTIDE SEQUENCE [LARGE SCALE GENOMIC DNA]</scope>
    <source>
        <strain evidence="1 2">27C64</strain>
    </source>
</reference>
<dbReference type="AlphaFoldDB" id="A0A5M9WSZ6"/>
<evidence type="ECO:0000313" key="2">
    <source>
        <dbReference type="Proteomes" id="UP000323664"/>
    </source>
</evidence>
<dbReference type="OrthoDB" id="2590094at2"/>
<accession>A0A5M9WSZ6</accession>
<protein>
    <submittedName>
        <fullName evidence="1">Uncharacterized protein</fullName>
    </submittedName>
</protein>
<organism evidence="1 2">
    <name type="scientific">Paenibacillus amylolyticus</name>
    <dbReference type="NCBI Taxonomy" id="1451"/>
    <lineage>
        <taxon>Bacteria</taxon>
        <taxon>Bacillati</taxon>
        <taxon>Bacillota</taxon>
        <taxon>Bacilli</taxon>
        <taxon>Bacillales</taxon>
        <taxon>Paenibacillaceae</taxon>
        <taxon>Paenibacillus</taxon>
    </lineage>
</organism>
<sequence>MKSITRLFLPSVLLLIISLLTVFEGNTYALGANEDITSSSTVKSGTEKIRDRSTYMFDQKNKQVTIRTNRISFATGMQKINEYNFTDPSLLPSYYEFDSTNGFNHQDGVVVDTPKGIKAYTVAVQSTLKGKNGVNIIYEFDYSNLTLRKIKEIPTQKSVQLDAVQLGLYSVESDKEGVQYYSLENNKQVLSGGKLITSKDVTDTTFSLSPAPASQTFGVYCPKYQYTSCYNIEFGGVKGKAVKVTKNNVIEDARQASSKSFMAGGTKIKWNQSSFQMNTPYQWNVTATRNGKAVSLFNGKAYELDTFVSPGGKYLVINVDPSYHFKRTQASTIYVYDLKTMVQVQKYKSSYNTNVTGIQWLSDDLYIMEYYFSNPGAYPPSFYYIPEGKHFKIEYSQYQDWANYLDSFTYDDLFFLTLPVAVTSGEGVLHYEGQPTFYMNGLYYVPLKEFMNAFHVQLEEKDKTYLFKRLDRTSKLAVSQSKRLIVKGKVFLPLGQWNKELGLKVAQVGMHSMSYEILISDELRKTEAAMKEETPEFQAILKRLKKSEDGSGGFIATETSFTQKNSDRASFRGVKAVLNHNRSLSFSFSPFDSYGENLQIYITSRDSSKVLMELPVKVTGKEYTTAALPERVFEEGILTFAFPEPDNEVVEHSHLGFTLKLPEFSKNRL</sequence>
<dbReference type="RefSeq" id="WP_123064597.1">
    <property type="nucleotide sequence ID" value="NZ_RIAS01000006.1"/>
</dbReference>